<reference evidence="13" key="1">
    <citation type="submission" date="2019-02" db="EMBL/GenBank/DDBJ databases">
        <title>Genome of the parasitoid wasp Diachasma alloeum, an emerging model for ecological speciation and transitions to asexual reproduction.</title>
        <authorList>
            <person name="Robertson H.M."/>
            <person name="Walden K.K."/>
            <person name="Tvedte E.S."/>
            <person name="Hood G.R."/>
            <person name="Feder J.L."/>
            <person name="Forbes A.A."/>
            <person name="Logsdon J.M."/>
            <person name="Mcelroy K.E."/>
        </authorList>
    </citation>
    <scope>NUCLEOTIDE SEQUENCE [LARGE SCALE GENOMIC DNA]</scope>
    <source>
        <strain evidence="13">Michigan</strain>
    </source>
</reference>
<accession>A0A4E0S0W4</accession>
<comment type="subunit">
    <text evidence="11">Interacts with Orco. Complexes exist early in the endomembrane system in olfactory sensory neurons (OSNs), coupling these complexes to the conserved ciliary trafficking pathway.</text>
</comment>
<comment type="caution">
    <text evidence="12">Lacks conserved residue(s) required for the propagation of feature annotation.</text>
</comment>
<evidence type="ECO:0000256" key="7">
    <source>
        <dbReference type="ARBA" id="ARBA00023170"/>
    </source>
</evidence>
<comment type="subcellular location">
    <subcellularLocation>
        <location evidence="12">Cell membrane</location>
        <topology evidence="12">Multi-pass membrane protein</topology>
    </subcellularLocation>
    <subcellularLocation>
        <location evidence="1">Membrane</location>
        <topology evidence="1">Multi-pass membrane protein</topology>
    </subcellularLocation>
</comment>
<dbReference type="GeneID" id="107048562"/>
<comment type="function">
    <text evidence="9">Odorant receptor which mediates acceptance or avoidance behavior, depending on its substrates. The odorant receptor repertoire encodes a large collection of odor stimuli that vary widely in identity, intensity, and duration. May form a complex with Orco to form odorant-sensing units, providing sensitive and prolonged odorant signaling and calcium permeability.</text>
</comment>
<dbReference type="GO" id="GO:0007165">
    <property type="term" value="P:signal transduction"/>
    <property type="evidence" value="ECO:0007669"/>
    <property type="project" value="UniProtKB-KW"/>
</dbReference>
<evidence type="ECO:0000256" key="3">
    <source>
        <dbReference type="ARBA" id="ARBA00022692"/>
    </source>
</evidence>
<organism evidence="13 14">
    <name type="scientific">Diachasma alloeum</name>
    <dbReference type="NCBI Taxonomy" id="454923"/>
    <lineage>
        <taxon>Eukaryota</taxon>
        <taxon>Metazoa</taxon>
        <taxon>Ecdysozoa</taxon>
        <taxon>Arthropoda</taxon>
        <taxon>Hexapoda</taxon>
        <taxon>Insecta</taxon>
        <taxon>Pterygota</taxon>
        <taxon>Neoptera</taxon>
        <taxon>Endopterygota</taxon>
        <taxon>Hymenoptera</taxon>
        <taxon>Apocrita</taxon>
        <taxon>Ichneumonoidea</taxon>
        <taxon>Braconidae</taxon>
        <taxon>Opiinae</taxon>
        <taxon>Diachasma</taxon>
    </lineage>
</organism>
<name>A0A4E0S0W4_9HYME</name>
<dbReference type="GO" id="GO:0005549">
    <property type="term" value="F:odorant binding"/>
    <property type="evidence" value="ECO:0007669"/>
    <property type="project" value="InterPro"/>
</dbReference>
<dbReference type="AlphaFoldDB" id="A0A4E0S0W4"/>
<evidence type="ECO:0000256" key="12">
    <source>
        <dbReference type="RuleBase" id="RU351113"/>
    </source>
</evidence>
<evidence type="ECO:0000313" key="14">
    <source>
        <dbReference type="Proteomes" id="UP000297026"/>
    </source>
</evidence>
<keyword evidence="14" id="KW-1185">Reference proteome</keyword>
<dbReference type="InterPro" id="IPR004117">
    <property type="entry name" value="7tm6_olfct_rcpt"/>
</dbReference>
<dbReference type="Pfam" id="PF02949">
    <property type="entry name" value="7tm_6"/>
    <property type="match status" value="1"/>
</dbReference>
<evidence type="ECO:0000256" key="10">
    <source>
        <dbReference type="ARBA" id="ARBA00037946"/>
    </source>
</evidence>
<keyword evidence="8 12" id="KW-0807">Transducer</keyword>
<feature type="transmembrane region" description="Helical" evidence="12">
    <location>
        <begin position="262"/>
        <end position="283"/>
    </location>
</feature>
<evidence type="ECO:0000256" key="1">
    <source>
        <dbReference type="ARBA" id="ARBA00004141"/>
    </source>
</evidence>
<feature type="transmembrane region" description="Helical" evidence="12">
    <location>
        <begin position="359"/>
        <end position="380"/>
    </location>
</feature>
<dbReference type="Proteomes" id="UP000297026">
    <property type="component" value="Unassembled WGS sequence"/>
</dbReference>
<gene>
    <name evidence="13" type="primary">Or88</name>
    <name evidence="13" type="ORF">DALL_DALL000075</name>
</gene>
<feature type="transmembrane region" description="Helical" evidence="12">
    <location>
        <begin position="32"/>
        <end position="56"/>
    </location>
</feature>
<keyword evidence="6 12" id="KW-0472">Membrane</keyword>
<dbReference type="CTD" id="5563873"/>
<dbReference type="PANTHER" id="PTHR21137:SF37">
    <property type="entry name" value="ODORANT RECEPTOR 46A, ISOFORM B-RELATED"/>
    <property type="match status" value="1"/>
</dbReference>
<keyword evidence="7 12" id="KW-0675">Receptor</keyword>
<keyword evidence="5 12" id="KW-1133">Transmembrane helix</keyword>
<evidence type="ECO:0000256" key="5">
    <source>
        <dbReference type="ARBA" id="ARBA00022989"/>
    </source>
</evidence>
<evidence type="ECO:0000256" key="11">
    <source>
        <dbReference type="ARBA" id="ARBA00038679"/>
    </source>
</evidence>
<protein>
    <recommendedName>
        <fullName evidence="12">Odorant receptor</fullName>
    </recommendedName>
</protein>
<comment type="similarity">
    <text evidence="10">Belongs to the insect chemoreceptor superfamily. Heteromeric odorant receptor channel (TC 1.A.69) family. Or2a subfamily.</text>
</comment>
<dbReference type="OrthoDB" id="6597368at2759"/>
<evidence type="ECO:0000256" key="6">
    <source>
        <dbReference type="ARBA" id="ARBA00023136"/>
    </source>
</evidence>
<feature type="transmembrane region" description="Helical" evidence="12">
    <location>
        <begin position="68"/>
        <end position="86"/>
    </location>
</feature>
<keyword evidence="2 12" id="KW-0716">Sensory transduction</keyword>
<dbReference type="GO" id="GO:0005886">
    <property type="term" value="C:plasma membrane"/>
    <property type="evidence" value="ECO:0007669"/>
    <property type="project" value="UniProtKB-SubCell"/>
</dbReference>
<dbReference type="PANTHER" id="PTHR21137">
    <property type="entry name" value="ODORANT RECEPTOR"/>
    <property type="match status" value="1"/>
</dbReference>
<dbReference type="KEGG" id="dam:107048562"/>
<dbReference type="EMBL" id="ML158577">
    <property type="protein sequence ID" value="THK32910.1"/>
    <property type="molecule type" value="Genomic_DNA"/>
</dbReference>
<dbReference type="GO" id="GO:0004984">
    <property type="term" value="F:olfactory receptor activity"/>
    <property type="evidence" value="ECO:0007669"/>
    <property type="project" value="InterPro"/>
</dbReference>
<evidence type="ECO:0000256" key="2">
    <source>
        <dbReference type="ARBA" id="ARBA00022606"/>
    </source>
</evidence>
<evidence type="ECO:0000256" key="4">
    <source>
        <dbReference type="ARBA" id="ARBA00022725"/>
    </source>
</evidence>
<evidence type="ECO:0000313" key="13">
    <source>
        <dbReference type="EMBL" id="THK32910.1"/>
    </source>
</evidence>
<keyword evidence="3 12" id="KW-0812">Transmembrane</keyword>
<feature type="transmembrane region" description="Helical" evidence="12">
    <location>
        <begin position="295"/>
        <end position="315"/>
    </location>
</feature>
<sequence length="391" mass="45025">MALLNENFLLLHYFGVWPSAHWRQRTWKTVVYSLYTSYIIFCIYWFTISGSIHLLLITDDVEDFSESSFMLLSLLALCVKVVIALLKKSEIIGLLTDLENYPHKPANLETQLLQDKINEQIRFCTLCYGGLGEATVCYGTIAPFFQSIPFGVLPYKAWIPYDYSKPALYWTTYCQQLSSVFIAANINFGFDTIIFEFIMQMCAQFSMLKYRVEMMINEFDEKQILSVSKINPTLLQSYEEYMTDCVKYHIDILRLCKRINTIFSSIIFVQYTASSIIICVSVVLVSQMPVSSPKFVTVAGYIACIMLEIFLYCAAGNEATFQCQNLMTAIYSTKWYSLSDRMKKCLGFMMARSMKPITFVSHHMIVLSLPSFCVLLKTSYTAYTMLQQFAD</sequence>
<keyword evidence="4 12" id="KW-0552">Olfaction</keyword>
<evidence type="ECO:0000256" key="9">
    <source>
        <dbReference type="ARBA" id="ARBA00037764"/>
    </source>
</evidence>
<proteinExistence type="inferred from homology"/>
<evidence type="ECO:0000256" key="8">
    <source>
        <dbReference type="ARBA" id="ARBA00023224"/>
    </source>
</evidence>